<dbReference type="InterPro" id="IPR001486">
    <property type="entry name" value="Hemoglobin_trunc"/>
</dbReference>
<dbReference type="Proteomes" id="UP000625316">
    <property type="component" value="Unassembled WGS sequence"/>
</dbReference>
<keyword evidence="4" id="KW-0408">Iron</keyword>
<dbReference type="Gene3D" id="1.10.490.10">
    <property type="entry name" value="Globins"/>
    <property type="match status" value="1"/>
</dbReference>
<keyword evidence="7" id="KW-1185">Reference proteome</keyword>
<dbReference type="RefSeq" id="WP_264325394.1">
    <property type="nucleotide sequence ID" value="NZ_JADEXQ010000038.1"/>
</dbReference>
<proteinExistence type="inferred from homology"/>
<evidence type="ECO:0000313" key="7">
    <source>
        <dbReference type="Proteomes" id="UP000625316"/>
    </source>
</evidence>
<reference evidence="6" key="1">
    <citation type="submission" date="2020-10" db="EMBL/GenBank/DDBJ databases">
        <authorList>
            <person name="Castelo-Branco R."/>
            <person name="Eusebio N."/>
            <person name="Adriana R."/>
            <person name="Vieira A."/>
            <person name="Brugerolle De Fraissinette N."/>
            <person name="Rezende De Castro R."/>
            <person name="Schneider M.P."/>
            <person name="Vasconcelos V."/>
            <person name="Leao P.N."/>
        </authorList>
    </citation>
    <scope>NUCLEOTIDE SEQUENCE</scope>
    <source>
        <strain evidence="6">LEGE 11480</strain>
    </source>
</reference>
<comment type="similarity">
    <text evidence="5">Belongs to the truncated hemoglobin family. Group II subfamily.</text>
</comment>
<name>A0A928VR34_9CYAN</name>
<gene>
    <name evidence="6" type="ORF">IQ266_12570</name>
</gene>
<dbReference type="GO" id="GO:0019825">
    <property type="term" value="F:oxygen binding"/>
    <property type="evidence" value="ECO:0007669"/>
    <property type="project" value="InterPro"/>
</dbReference>
<keyword evidence="3" id="KW-0479">Metal-binding</keyword>
<sequence>MEPLSEARFGDQDISFQAAGGFDGIAQTVNCFYDLMEQLPEAEVIRAMHSEDLAVSRDKLIHFLCGWLGGPKTYRAKYGPTNIPRAHQHLPIREAERDAWLQCMQQAIEQQPYTPSFKAYLLHQLSIPAERVKHASEREAKQRGMPQQDA</sequence>
<organism evidence="6 7">
    <name type="scientific">Romeriopsis navalis LEGE 11480</name>
    <dbReference type="NCBI Taxonomy" id="2777977"/>
    <lineage>
        <taxon>Bacteria</taxon>
        <taxon>Bacillati</taxon>
        <taxon>Cyanobacteriota</taxon>
        <taxon>Cyanophyceae</taxon>
        <taxon>Leptolyngbyales</taxon>
        <taxon>Leptolyngbyaceae</taxon>
        <taxon>Romeriopsis</taxon>
        <taxon>Romeriopsis navalis</taxon>
    </lineage>
</organism>
<evidence type="ECO:0000256" key="3">
    <source>
        <dbReference type="ARBA" id="ARBA00022723"/>
    </source>
</evidence>
<dbReference type="GO" id="GO:0046872">
    <property type="term" value="F:metal ion binding"/>
    <property type="evidence" value="ECO:0007669"/>
    <property type="project" value="UniProtKB-KW"/>
</dbReference>
<dbReference type="SUPFAM" id="SSF46458">
    <property type="entry name" value="Globin-like"/>
    <property type="match status" value="1"/>
</dbReference>
<keyword evidence="1" id="KW-0813">Transport</keyword>
<evidence type="ECO:0000313" key="6">
    <source>
        <dbReference type="EMBL" id="MBE9030564.1"/>
    </source>
</evidence>
<dbReference type="GO" id="GO:0020037">
    <property type="term" value="F:heme binding"/>
    <property type="evidence" value="ECO:0007669"/>
    <property type="project" value="InterPro"/>
</dbReference>
<dbReference type="EMBL" id="JADEXQ010000038">
    <property type="protein sequence ID" value="MBE9030564.1"/>
    <property type="molecule type" value="Genomic_DNA"/>
</dbReference>
<dbReference type="Pfam" id="PF01152">
    <property type="entry name" value="Bac_globin"/>
    <property type="match status" value="1"/>
</dbReference>
<dbReference type="InterPro" id="IPR012292">
    <property type="entry name" value="Globin/Proto"/>
</dbReference>
<dbReference type="AlphaFoldDB" id="A0A928VR34"/>
<dbReference type="PANTHER" id="PTHR47366:SF1">
    <property type="entry name" value="TWO-ON-TWO HEMOGLOBIN-3"/>
    <property type="match status" value="1"/>
</dbReference>
<evidence type="ECO:0000256" key="2">
    <source>
        <dbReference type="ARBA" id="ARBA00022617"/>
    </source>
</evidence>
<evidence type="ECO:0000256" key="5">
    <source>
        <dbReference type="ARBA" id="ARBA00034496"/>
    </source>
</evidence>
<evidence type="ECO:0000256" key="4">
    <source>
        <dbReference type="ARBA" id="ARBA00023004"/>
    </source>
</evidence>
<dbReference type="GO" id="GO:0005344">
    <property type="term" value="F:oxygen carrier activity"/>
    <property type="evidence" value="ECO:0007669"/>
    <property type="project" value="InterPro"/>
</dbReference>
<dbReference type="InterPro" id="IPR009050">
    <property type="entry name" value="Globin-like_sf"/>
</dbReference>
<dbReference type="PANTHER" id="PTHR47366">
    <property type="entry name" value="TWO-ON-TWO HEMOGLOBIN-3"/>
    <property type="match status" value="1"/>
</dbReference>
<dbReference type="InterPro" id="IPR044203">
    <property type="entry name" value="GlbO/GLB3-like"/>
</dbReference>
<protein>
    <submittedName>
        <fullName evidence="6">Group II truncated hemoglobin</fullName>
    </submittedName>
</protein>
<evidence type="ECO:0000256" key="1">
    <source>
        <dbReference type="ARBA" id="ARBA00022448"/>
    </source>
</evidence>
<accession>A0A928VR34</accession>
<dbReference type="CDD" id="cd14773">
    <property type="entry name" value="TrHb2_PhHbO-like_O"/>
    <property type="match status" value="1"/>
</dbReference>
<keyword evidence="2" id="KW-0349">Heme</keyword>
<comment type="caution">
    <text evidence="6">The sequence shown here is derived from an EMBL/GenBank/DDBJ whole genome shotgun (WGS) entry which is preliminary data.</text>
</comment>